<evidence type="ECO:0000256" key="5">
    <source>
        <dbReference type="ARBA" id="ARBA00023125"/>
    </source>
</evidence>
<evidence type="ECO:0000256" key="8">
    <source>
        <dbReference type="ARBA" id="ARBA00023242"/>
    </source>
</evidence>
<dbReference type="PRINTS" id="PR00398">
    <property type="entry name" value="STRDHORMONER"/>
</dbReference>
<evidence type="ECO:0000313" key="11">
    <source>
        <dbReference type="EMBL" id="VDI43368.1"/>
    </source>
</evidence>
<evidence type="ECO:0000256" key="3">
    <source>
        <dbReference type="ARBA" id="ARBA00022833"/>
    </source>
</evidence>
<protein>
    <submittedName>
        <fullName evidence="11">RAR-related orphan receptor gamma</fullName>
    </submittedName>
</protein>
<keyword evidence="8" id="KW-0539">Nucleus</keyword>
<dbReference type="OrthoDB" id="6058386at2759"/>
<name>A0A8B6F2J6_MYTGA</name>
<keyword evidence="4" id="KW-0805">Transcription regulation</keyword>
<dbReference type="SMART" id="SM00399">
    <property type="entry name" value="ZnF_C4"/>
    <property type="match status" value="1"/>
</dbReference>
<dbReference type="Pfam" id="PF00105">
    <property type="entry name" value="zf-C4"/>
    <property type="match status" value="1"/>
</dbReference>
<keyword evidence="5" id="KW-0238">DNA-binding</keyword>
<evidence type="ECO:0000256" key="4">
    <source>
        <dbReference type="ARBA" id="ARBA00023015"/>
    </source>
</evidence>
<dbReference type="CDD" id="cd06916">
    <property type="entry name" value="NR_DBD_like"/>
    <property type="match status" value="1"/>
</dbReference>
<dbReference type="SUPFAM" id="SSF48508">
    <property type="entry name" value="Nuclear receptor ligand-binding domain"/>
    <property type="match status" value="1"/>
</dbReference>
<gene>
    <name evidence="11" type="ORF">MGAL_10B092880</name>
</gene>
<keyword evidence="1" id="KW-0479">Metal-binding</keyword>
<dbReference type="GO" id="GO:0045944">
    <property type="term" value="P:positive regulation of transcription by RNA polymerase II"/>
    <property type="evidence" value="ECO:0007669"/>
    <property type="project" value="TreeGrafter"/>
</dbReference>
<organism evidence="11 12">
    <name type="scientific">Mytilus galloprovincialis</name>
    <name type="common">Mediterranean mussel</name>
    <dbReference type="NCBI Taxonomy" id="29158"/>
    <lineage>
        <taxon>Eukaryota</taxon>
        <taxon>Metazoa</taxon>
        <taxon>Spiralia</taxon>
        <taxon>Lophotrochozoa</taxon>
        <taxon>Mollusca</taxon>
        <taxon>Bivalvia</taxon>
        <taxon>Autobranchia</taxon>
        <taxon>Pteriomorphia</taxon>
        <taxon>Mytilida</taxon>
        <taxon>Mytiloidea</taxon>
        <taxon>Mytilidae</taxon>
        <taxon>Mytilinae</taxon>
        <taxon>Mytilus</taxon>
    </lineage>
</organism>
<evidence type="ECO:0000256" key="6">
    <source>
        <dbReference type="ARBA" id="ARBA00023163"/>
    </source>
</evidence>
<dbReference type="EMBL" id="UYJE01006149">
    <property type="protein sequence ID" value="VDI43368.1"/>
    <property type="molecule type" value="Genomic_DNA"/>
</dbReference>
<comment type="caution">
    <text evidence="11">The sequence shown here is derived from an EMBL/GenBank/DDBJ whole genome shotgun (WGS) entry which is preliminary data.</text>
</comment>
<dbReference type="InterPro" id="IPR013088">
    <property type="entry name" value="Znf_NHR/GATA"/>
</dbReference>
<dbReference type="Gene3D" id="3.30.50.10">
    <property type="entry name" value="Erythroid Transcription Factor GATA-1, subunit A"/>
    <property type="match status" value="1"/>
</dbReference>
<dbReference type="AlphaFoldDB" id="A0A8B6F2J6"/>
<dbReference type="GO" id="GO:0008270">
    <property type="term" value="F:zinc ion binding"/>
    <property type="evidence" value="ECO:0007669"/>
    <property type="project" value="UniProtKB-KW"/>
</dbReference>
<dbReference type="PANTHER" id="PTHR24082">
    <property type="entry name" value="NUCLEAR HORMONE RECEPTOR"/>
    <property type="match status" value="1"/>
</dbReference>
<dbReference type="GO" id="GO:0004879">
    <property type="term" value="F:nuclear receptor activity"/>
    <property type="evidence" value="ECO:0007669"/>
    <property type="project" value="TreeGrafter"/>
</dbReference>
<dbReference type="InterPro" id="IPR001628">
    <property type="entry name" value="Znf_hrmn_rcpt"/>
</dbReference>
<sequence length="625" mass="70699">MDKLPPCKVCDGRSSGLHYGVMTCESCKRFFRRAFIRKSPYECKLQHECHITQTRGKCSGCRQRKCLEVGMSFEAIQMGRVTINEKAERLIEYKDRQEEKGKQTNHTTNQIVVVSNELLQHGSSEDKQPDEINRDPIIMKPKSHDESQSPNLNFENQETLLTLGIGEAQNITAIPTQLNGMECGTALQKIKHPVADKNLVFGAENSSFIDSISNISCFQGHESSLPFERVKVHSFSSSHHSCLQGHESSLPGEGDQVHSSSGSNHLCFQVHESLLPGERVEDHSSATKNLSNLCKNSIFSSDCDESKTIQHIRNSINNHNGDVESMNKEWLDVGKEVCGDDCIFENLEHRLSQVELGDGACTDIDGIVFFLTHAMNCIQVFNVKYSADEVKQKLKEGSEEFKAKQEVFGDLKSLPDREYYNFYKTTKIDADGRMKQTDDLISWYTVIVHQYIDFAKRIPGFCTLLPCDQAALLKASRSECFFFVIHEACDPDTETVMLFSGQTYNIKEIVGWMPEELLKVWTEFCKGIQNLNLTKKEQALILALLITTPSDKYSLKEPEKVQEIRKKIELGIEHVVQGTEKNSAALWIQMTRNLISSLQSMKDIAEKEHSSVCQMPSIVNFLLNE</sequence>
<dbReference type="SUPFAM" id="SSF57716">
    <property type="entry name" value="Glucocorticoid receptor-like (DNA-binding domain)"/>
    <property type="match status" value="1"/>
</dbReference>
<dbReference type="GO" id="GO:0009755">
    <property type="term" value="P:hormone-mediated signaling pathway"/>
    <property type="evidence" value="ECO:0007669"/>
    <property type="project" value="TreeGrafter"/>
</dbReference>
<dbReference type="PRINTS" id="PR00047">
    <property type="entry name" value="STROIDFINGER"/>
</dbReference>
<dbReference type="Pfam" id="PF00104">
    <property type="entry name" value="Hormone_recep"/>
    <property type="match status" value="1"/>
</dbReference>
<dbReference type="Gene3D" id="1.10.565.10">
    <property type="entry name" value="Retinoid X Receptor"/>
    <property type="match status" value="1"/>
</dbReference>
<keyword evidence="12" id="KW-1185">Reference proteome</keyword>
<evidence type="ECO:0000256" key="2">
    <source>
        <dbReference type="ARBA" id="ARBA00022771"/>
    </source>
</evidence>
<feature type="domain" description="NR LBD" evidence="10">
    <location>
        <begin position="410"/>
        <end position="625"/>
    </location>
</feature>
<keyword evidence="2" id="KW-0863">Zinc-finger</keyword>
<dbReference type="Proteomes" id="UP000596742">
    <property type="component" value="Unassembled WGS sequence"/>
</dbReference>
<dbReference type="GO" id="GO:0000978">
    <property type="term" value="F:RNA polymerase II cis-regulatory region sequence-specific DNA binding"/>
    <property type="evidence" value="ECO:0007669"/>
    <property type="project" value="TreeGrafter"/>
</dbReference>
<keyword evidence="6" id="KW-0804">Transcription</keyword>
<dbReference type="InterPro" id="IPR000536">
    <property type="entry name" value="Nucl_hrmn_rcpt_lig-bd"/>
</dbReference>
<dbReference type="InterPro" id="IPR050234">
    <property type="entry name" value="Nuclear_hormone_rcpt_NR1"/>
</dbReference>
<keyword evidence="3" id="KW-0862">Zinc</keyword>
<dbReference type="PROSITE" id="PS51030">
    <property type="entry name" value="NUCLEAR_REC_DBD_2"/>
    <property type="match status" value="1"/>
</dbReference>
<evidence type="ECO:0000259" key="9">
    <source>
        <dbReference type="PROSITE" id="PS51030"/>
    </source>
</evidence>
<evidence type="ECO:0000259" key="10">
    <source>
        <dbReference type="PROSITE" id="PS51843"/>
    </source>
</evidence>
<dbReference type="SMART" id="SM00430">
    <property type="entry name" value="HOLI"/>
    <property type="match status" value="1"/>
</dbReference>
<dbReference type="InterPro" id="IPR035500">
    <property type="entry name" value="NHR-like_dom_sf"/>
</dbReference>
<evidence type="ECO:0000256" key="7">
    <source>
        <dbReference type="ARBA" id="ARBA00023170"/>
    </source>
</evidence>
<keyword evidence="7 11" id="KW-0675">Receptor</keyword>
<feature type="domain" description="Nuclear receptor" evidence="9">
    <location>
        <begin position="4"/>
        <end position="78"/>
    </location>
</feature>
<dbReference type="PANTHER" id="PTHR24082:SF473">
    <property type="entry name" value="ECDYSONE-INDUCED PROTEIN 75B, ISOFORM B"/>
    <property type="match status" value="1"/>
</dbReference>
<proteinExistence type="predicted"/>
<evidence type="ECO:0000313" key="12">
    <source>
        <dbReference type="Proteomes" id="UP000596742"/>
    </source>
</evidence>
<reference evidence="11" key="1">
    <citation type="submission" date="2018-11" db="EMBL/GenBank/DDBJ databases">
        <authorList>
            <person name="Alioto T."/>
            <person name="Alioto T."/>
        </authorList>
    </citation>
    <scope>NUCLEOTIDE SEQUENCE</scope>
</reference>
<dbReference type="PROSITE" id="PS51843">
    <property type="entry name" value="NR_LBD"/>
    <property type="match status" value="1"/>
</dbReference>
<evidence type="ECO:0000256" key="1">
    <source>
        <dbReference type="ARBA" id="ARBA00022723"/>
    </source>
</evidence>
<dbReference type="GO" id="GO:0030154">
    <property type="term" value="P:cell differentiation"/>
    <property type="evidence" value="ECO:0007669"/>
    <property type="project" value="TreeGrafter"/>
</dbReference>
<accession>A0A8B6F2J6</accession>
<dbReference type="GO" id="GO:0000122">
    <property type="term" value="P:negative regulation of transcription by RNA polymerase II"/>
    <property type="evidence" value="ECO:0007669"/>
    <property type="project" value="TreeGrafter"/>
</dbReference>
<dbReference type="InterPro" id="IPR001723">
    <property type="entry name" value="Nuclear_hrmn_rcpt"/>
</dbReference>